<gene>
    <name evidence="1" type="ORF">SAMN05444412_11811</name>
</gene>
<organism evidence="1 2">
    <name type="scientific">Rhodonellum ikkaensis</name>
    <dbReference type="NCBI Taxonomy" id="336829"/>
    <lineage>
        <taxon>Bacteria</taxon>
        <taxon>Pseudomonadati</taxon>
        <taxon>Bacteroidota</taxon>
        <taxon>Cytophagia</taxon>
        <taxon>Cytophagales</taxon>
        <taxon>Cytophagaceae</taxon>
        <taxon>Rhodonellum</taxon>
    </lineage>
</organism>
<accession>A0A1H3TIH1</accession>
<proteinExistence type="predicted"/>
<dbReference type="Proteomes" id="UP000199663">
    <property type="component" value="Unassembled WGS sequence"/>
</dbReference>
<reference evidence="1 2" key="1">
    <citation type="submission" date="2016-10" db="EMBL/GenBank/DDBJ databases">
        <authorList>
            <person name="Varghese N."/>
            <person name="Submissions S."/>
        </authorList>
    </citation>
    <scope>NUCLEOTIDE SEQUENCE [LARGE SCALE GENOMIC DNA]</scope>
    <source>
        <strain evidence="1 2">DSM 17997</strain>
    </source>
</reference>
<evidence type="ECO:0008006" key="3">
    <source>
        <dbReference type="Google" id="ProtNLM"/>
    </source>
</evidence>
<keyword evidence="2" id="KW-1185">Reference proteome</keyword>
<evidence type="ECO:0000313" key="2">
    <source>
        <dbReference type="Proteomes" id="UP000199663"/>
    </source>
</evidence>
<sequence length="327" mass="38019">MCGKRMDIMNLKNVYYDKNSVFQFSELNESQYLLKLFQNFEKISDGILENYEFYIFANDDEKILPDCLNHLSQKKIILYYLADAGGSIDPRPISSNFELIFKTHLEEAFISDNVLPISLGYVNDVPELPVKPIHDRNYNVFFRGDLNRNRFDLYRSFFSQKKFFPRRGLPTTIFRDMAIGFKNDFSNYFPDSLIIFNKGFNTGFSAQEFGKVLADSKIILSPMGFGNAECFRDFEGMRAGCVIISDKLPKTEFYDGSPIIQVENWKEGLLWAKKLIDDSEMLMDYHLKTVDWWNNKCSEKAVAIYMKDKILLNSDNKKIIGTVLSEE</sequence>
<comment type="caution">
    <text evidence="1">The sequence shown here is derived from an EMBL/GenBank/DDBJ whole genome shotgun (WGS) entry which is preliminary data.</text>
</comment>
<protein>
    <recommendedName>
        <fullName evidence="3">Exostosin GT47 domain-containing protein</fullName>
    </recommendedName>
</protein>
<evidence type="ECO:0000313" key="1">
    <source>
        <dbReference type="EMBL" id="SDZ50044.1"/>
    </source>
</evidence>
<dbReference type="EMBL" id="FNQC01000018">
    <property type="protein sequence ID" value="SDZ50044.1"/>
    <property type="molecule type" value="Genomic_DNA"/>
</dbReference>
<name>A0A1H3TIH1_9BACT</name>